<name>A0AAD8PL38_9PEZI</name>
<dbReference type="RefSeq" id="XP_060407638.1">
    <property type="nucleotide sequence ID" value="XM_060565183.1"/>
</dbReference>
<dbReference type="GeneID" id="85449423"/>
<dbReference type="EMBL" id="JAHLJV010000137">
    <property type="protein sequence ID" value="KAK1569392.1"/>
    <property type="molecule type" value="Genomic_DNA"/>
</dbReference>
<feature type="region of interest" description="Disordered" evidence="1">
    <location>
        <begin position="1"/>
        <end position="24"/>
    </location>
</feature>
<evidence type="ECO:0000313" key="3">
    <source>
        <dbReference type="Proteomes" id="UP001230504"/>
    </source>
</evidence>
<comment type="caution">
    <text evidence="2">The sequence shown here is derived from an EMBL/GenBank/DDBJ whole genome shotgun (WGS) entry which is preliminary data.</text>
</comment>
<dbReference type="Proteomes" id="UP001230504">
    <property type="component" value="Unassembled WGS sequence"/>
</dbReference>
<keyword evidence="3" id="KW-1185">Reference proteome</keyword>
<accession>A0AAD8PL38</accession>
<protein>
    <submittedName>
        <fullName evidence="2">Uncharacterized protein</fullName>
    </submittedName>
</protein>
<dbReference type="AlphaFoldDB" id="A0AAD8PL38"/>
<reference evidence="2" key="1">
    <citation type="submission" date="2021-06" db="EMBL/GenBank/DDBJ databases">
        <title>Comparative genomics, transcriptomics and evolutionary studies reveal genomic signatures of adaptation to plant cell wall in hemibiotrophic fungi.</title>
        <authorList>
            <consortium name="DOE Joint Genome Institute"/>
            <person name="Baroncelli R."/>
            <person name="Diaz J.F."/>
            <person name="Benocci T."/>
            <person name="Peng M."/>
            <person name="Battaglia E."/>
            <person name="Haridas S."/>
            <person name="Andreopoulos W."/>
            <person name="Labutti K."/>
            <person name="Pangilinan J."/>
            <person name="Floch G.L."/>
            <person name="Makela M.R."/>
            <person name="Henrissat B."/>
            <person name="Grigoriev I.V."/>
            <person name="Crouch J.A."/>
            <person name="De Vries R.P."/>
            <person name="Sukno S.A."/>
            <person name="Thon M.R."/>
        </authorList>
    </citation>
    <scope>NUCLEOTIDE SEQUENCE</scope>
    <source>
        <strain evidence="2">CBS 125086</strain>
    </source>
</reference>
<sequence length="154" mass="17210">MSNRGCKRGTQSMGKGSGLEKHRQRAYQCRAISGGEAMTRVQHGERMDGMDRSWWWHGNTVHDAKRNDMKVGTGLLVSLAWPYRTSQVRSRKEGKEPHPSPMEERADVLTAWMQSEEPAAIPRDGIPCHSGCNPLHLPIASSRLDTVPSPVRLP</sequence>
<feature type="compositionally biased region" description="Polar residues" evidence="1">
    <location>
        <begin position="1"/>
        <end position="14"/>
    </location>
</feature>
<gene>
    <name evidence="2" type="ORF">LY79DRAFT_87529</name>
</gene>
<organism evidence="2 3">
    <name type="scientific">Colletotrichum navitas</name>
    <dbReference type="NCBI Taxonomy" id="681940"/>
    <lineage>
        <taxon>Eukaryota</taxon>
        <taxon>Fungi</taxon>
        <taxon>Dikarya</taxon>
        <taxon>Ascomycota</taxon>
        <taxon>Pezizomycotina</taxon>
        <taxon>Sordariomycetes</taxon>
        <taxon>Hypocreomycetidae</taxon>
        <taxon>Glomerellales</taxon>
        <taxon>Glomerellaceae</taxon>
        <taxon>Colletotrichum</taxon>
        <taxon>Colletotrichum graminicola species complex</taxon>
    </lineage>
</organism>
<evidence type="ECO:0000256" key="1">
    <source>
        <dbReference type="SAM" id="MobiDB-lite"/>
    </source>
</evidence>
<evidence type="ECO:0000313" key="2">
    <source>
        <dbReference type="EMBL" id="KAK1569392.1"/>
    </source>
</evidence>
<proteinExistence type="predicted"/>